<dbReference type="EMBL" id="JACEFG010000003">
    <property type="protein sequence ID" value="MBA2175972.1"/>
    <property type="molecule type" value="Genomic_DNA"/>
</dbReference>
<dbReference type="CDD" id="cd00267">
    <property type="entry name" value="ABC_ATPase"/>
    <property type="match status" value="1"/>
</dbReference>
<dbReference type="InterPro" id="IPR041685">
    <property type="entry name" value="AAA_GajA/Old/RecF-like"/>
</dbReference>
<organism evidence="3 4">
    <name type="scientific">Halobacillus locisalis</name>
    <dbReference type="NCBI Taxonomy" id="220753"/>
    <lineage>
        <taxon>Bacteria</taxon>
        <taxon>Bacillati</taxon>
        <taxon>Bacillota</taxon>
        <taxon>Bacilli</taxon>
        <taxon>Bacillales</taxon>
        <taxon>Bacillaceae</taxon>
        <taxon>Halobacillus</taxon>
    </lineage>
</organism>
<dbReference type="PANTHER" id="PTHR43581">
    <property type="entry name" value="ATP/GTP PHOSPHATASE"/>
    <property type="match status" value="1"/>
</dbReference>
<accession>A0A838CV04</accession>
<dbReference type="AlphaFoldDB" id="A0A838CV04"/>
<sequence length="574" mass="67270">MKVRNLELNDFRKFKNINVRFGKNLTCLSGHNAVGKSTILGILANSSELHKNIGTTVTGKAFKVDLKEIMKFSPEHDPSGSEKCTLTFSNLPDDTEEPYVEQLSFRATWQKTGKEGKRYRLLPMKTQVRDTERKLLWPTFYLGLSRLYPIGEVDDNNVDPNKIKITDEEEKNFLHDNHRWIMASSEDYDEAHTLNVKNTKKVGFGVQTSQYDALANSSGQDNLGQILLALLSFKRLKEKMEKDWIGGLLLIDEIDATLHPIAQNRLFDFLLQFSKEYDVQIVFTSHSLSLLEHIETKQSSVHPYYAERNENPLSIETNYLTTGHGKLEVYNNPSSKDLKLDLLNQYTERNWNELKVYSEDEEARWFFNILFEYCERNKLIKSHPNKLDHVSVSLGKNQLLHLLKGDFRYFSNNLILLDGDVTDQEINTYLRGVINDYNHHEGKTYNLLKLPGNESPEKVLWEYARNLEPDHLFYTQNPKGLAFKKIAFVDNGPFSEQYDHLREERRKYKEWFKDNMFQMEYIVKYWLEDHEDEVKKFVYNLKKSHDFVAKENFLDEIIISDSVFQEMKRVTAQH</sequence>
<dbReference type="Gene3D" id="3.40.50.300">
    <property type="entry name" value="P-loop containing nucleotide triphosphate hydrolases"/>
    <property type="match status" value="1"/>
</dbReference>
<evidence type="ECO:0000313" key="3">
    <source>
        <dbReference type="EMBL" id="MBA2175972.1"/>
    </source>
</evidence>
<dbReference type="GO" id="GO:0005524">
    <property type="term" value="F:ATP binding"/>
    <property type="evidence" value="ECO:0007669"/>
    <property type="project" value="InterPro"/>
</dbReference>
<dbReference type="GO" id="GO:0016887">
    <property type="term" value="F:ATP hydrolysis activity"/>
    <property type="evidence" value="ECO:0007669"/>
    <property type="project" value="InterPro"/>
</dbReference>
<feature type="domain" description="Endonuclease GajA/Old nuclease/RecF-like AAA" evidence="1">
    <location>
        <begin position="1"/>
        <end position="115"/>
    </location>
</feature>
<dbReference type="Proteomes" id="UP000571017">
    <property type="component" value="Unassembled WGS sequence"/>
</dbReference>
<comment type="caution">
    <text evidence="3">The sequence shown here is derived from an EMBL/GenBank/DDBJ whole genome shotgun (WGS) entry which is preliminary data.</text>
</comment>
<dbReference type="SUPFAM" id="SSF52540">
    <property type="entry name" value="P-loop containing nucleoside triphosphate hydrolases"/>
    <property type="match status" value="1"/>
</dbReference>
<dbReference type="RefSeq" id="WP_181473021.1">
    <property type="nucleotide sequence ID" value="NZ_JACEFG010000003.1"/>
</dbReference>
<reference evidence="3 4" key="1">
    <citation type="journal article" date="2004" name="Extremophiles">
        <title>Halobacillus locisalis sp. nov., a halophilic bacterium isolated from a marine solar saltern of the Yellow Sea in Korea.</title>
        <authorList>
            <person name="Yoon J.H."/>
            <person name="Kang K.H."/>
            <person name="Oh T.K."/>
            <person name="Park Y.H."/>
        </authorList>
    </citation>
    <scope>NUCLEOTIDE SEQUENCE [LARGE SCALE GENOMIC DNA]</scope>
    <source>
        <strain evidence="3 4">KCTC 3788</strain>
    </source>
</reference>
<proteinExistence type="predicted"/>
<dbReference type="InterPro" id="IPR027417">
    <property type="entry name" value="P-loop_NTPase"/>
</dbReference>
<keyword evidence="4" id="KW-1185">Reference proteome</keyword>
<dbReference type="InterPro" id="IPR051396">
    <property type="entry name" value="Bact_Antivir_Def_Nuclease"/>
</dbReference>
<evidence type="ECO:0000259" key="1">
    <source>
        <dbReference type="Pfam" id="PF13175"/>
    </source>
</evidence>
<dbReference type="Pfam" id="PF13304">
    <property type="entry name" value="AAA_21"/>
    <property type="match status" value="1"/>
</dbReference>
<evidence type="ECO:0000313" key="4">
    <source>
        <dbReference type="Proteomes" id="UP000571017"/>
    </source>
</evidence>
<feature type="domain" description="ATPase AAA-type core" evidence="2">
    <location>
        <begin position="201"/>
        <end position="292"/>
    </location>
</feature>
<dbReference type="Pfam" id="PF13175">
    <property type="entry name" value="AAA_15"/>
    <property type="match status" value="1"/>
</dbReference>
<evidence type="ECO:0000259" key="2">
    <source>
        <dbReference type="Pfam" id="PF13304"/>
    </source>
</evidence>
<dbReference type="InterPro" id="IPR003959">
    <property type="entry name" value="ATPase_AAA_core"/>
</dbReference>
<gene>
    <name evidence="3" type="ORF">H0266_13830</name>
</gene>
<dbReference type="PANTHER" id="PTHR43581:SF4">
    <property type="entry name" value="ATP_GTP PHOSPHATASE"/>
    <property type="match status" value="1"/>
</dbReference>
<name>A0A838CV04_9BACI</name>
<protein>
    <submittedName>
        <fullName evidence="3">AAA family ATPase</fullName>
    </submittedName>
</protein>